<gene>
    <name evidence="1" type="ORF">K4L44_07725</name>
</gene>
<organism evidence="1 2">
    <name type="scientific">Halosquirtibacter laminarini</name>
    <dbReference type="NCBI Taxonomy" id="3374600"/>
    <lineage>
        <taxon>Bacteria</taxon>
        <taxon>Pseudomonadati</taxon>
        <taxon>Bacteroidota</taxon>
        <taxon>Bacteroidia</taxon>
        <taxon>Marinilabiliales</taxon>
        <taxon>Prolixibacteraceae</taxon>
        <taxon>Halosquirtibacter</taxon>
    </lineage>
</organism>
<evidence type="ECO:0000313" key="1">
    <source>
        <dbReference type="EMBL" id="QZE15711.1"/>
    </source>
</evidence>
<protein>
    <submittedName>
        <fullName evidence="1">Uncharacterized protein</fullName>
    </submittedName>
</protein>
<sequence>MKIKPITLAFKSLLTLLLVIPSILRAQEQDSYWEDGNKYEVYNNGPIEISGFVIPAKTPVGKKNIFFLNLYNHSEQRVLLDLERVQVLGYKRLPIENNTPHLLETLTADQYEQKVKSRAFGSAFLGVIATTALVATAAATDDEVVSDIAAEGAVLTSYGTAIGVTDKLLSRHRIYYDYLKKTTLEKTRSAHGILLTDYSKRYKALILRISLSGDKTHEIRFYPDKNRRIVRYENNQ</sequence>
<name>A0AC61NIZ4_9BACT</name>
<reference evidence="1" key="1">
    <citation type="submission" date="2021-08" db="EMBL/GenBank/DDBJ databases">
        <title>Novel anaerobic bacterium isolated from sea squirt in East Sea, Republic of Korea.</title>
        <authorList>
            <person name="Nguyen T.H."/>
            <person name="Li Z."/>
            <person name="Lee Y.-J."/>
            <person name="Ko J."/>
            <person name="Kim S.-G."/>
        </authorList>
    </citation>
    <scope>NUCLEOTIDE SEQUENCE</scope>
    <source>
        <strain evidence="1">KCTC 25031</strain>
    </source>
</reference>
<keyword evidence="2" id="KW-1185">Reference proteome</keyword>
<dbReference type="Proteomes" id="UP000826212">
    <property type="component" value="Chromosome"/>
</dbReference>
<evidence type="ECO:0000313" key="2">
    <source>
        <dbReference type="Proteomes" id="UP000826212"/>
    </source>
</evidence>
<proteinExistence type="predicted"/>
<dbReference type="EMBL" id="CP081303">
    <property type="protein sequence ID" value="QZE15711.1"/>
    <property type="molecule type" value="Genomic_DNA"/>
</dbReference>
<accession>A0AC61NIZ4</accession>